<organism evidence="3 5">
    <name type="scientific">Nitzschia inconspicua</name>
    <dbReference type="NCBI Taxonomy" id="303405"/>
    <lineage>
        <taxon>Eukaryota</taxon>
        <taxon>Sar</taxon>
        <taxon>Stramenopiles</taxon>
        <taxon>Ochrophyta</taxon>
        <taxon>Bacillariophyta</taxon>
        <taxon>Bacillariophyceae</taxon>
        <taxon>Bacillariophycidae</taxon>
        <taxon>Bacillariales</taxon>
        <taxon>Bacillariaceae</taxon>
        <taxon>Nitzschia</taxon>
    </lineage>
</organism>
<evidence type="ECO:0000259" key="2">
    <source>
        <dbReference type="Pfam" id="PF00171"/>
    </source>
</evidence>
<dbReference type="EMBL" id="JAGRRH010000010">
    <property type="protein sequence ID" value="KAG7362670.1"/>
    <property type="molecule type" value="Genomic_DNA"/>
</dbReference>
<reference evidence="3" key="2">
    <citation type="submission" date="2021-04" db="EMBL/GenBank/DDBJ databases">
        <authorList>
            <person name="Podell S."/>
        </authorList>
    </citation>
    <scope>NUCLEOTIDE SEQUENCE</scope>
    <source>
        <strain evidence="3">Hildebrandi</strain>
    </source>
</reference>
<dbReference type="OrthoDB" id="40137at2759"/>
<dbReference type="EMBL" id="JAGRRH010000063">
    <property type="protein sequence ID" value="KAG7338162.1"/>
    <property type="molecule type" value="Genomic_DNA"/>
</dbReference>
<dbReference type="Pfam" id="PF00171">
    <property type="entry name" value="Aldedh"/>
    <property type="match status" value="1"/>
</dbReference>
<comment type="caution">
    <text evidence="3">The sequence shown here is derived from an EMBL/GenBank/DDBJ whole genome shotgun (WGS) entry which is preliminary data.</text>
</comment>
<protein>
    <submittedName>
        <fullName evidence="3">Aldehyde dehydrogenase</fullName>
    </submittedName>
    <submittedName>
        <fullName evidence="4">Aldehyde/histidinol dehydrogenase</fullName>
    </submittedName>
</protein>
<evidence type="ECO:0000313" key="5">
    <source>
        <dbReference type="Proteomes" id="UP000693970"/>
    </source>
</evidence>
<keyword evidence="5" id="KW-1185">Reference proteome</keyword>
<accession>A0A9K3K6L3</accession>
<dbReference type="AlphaFoldDB" id="A0A9K3K6L3"/>
<evidence type="ECO:0000313" key="4">
    <source>
        <dbReference type="EMBL" id="KAG7362670.1"/>
    </source>
</evidence>
<keyword evidence="1" id="KW-0472">Membrane</keyword>
<dbReference type="Proteomes" id="UP000693970">
    <property type="component" value="Unassembled WGS sequence"/>
</dbReference>
<keyword evidence="1" id="KW-0812">Transmembrane</keyword>
<name>A0A9K3K6L3_9STRA</name>
<keyword evidence="1" id="KW-1133">Transmembrane helix</keyword>
<sequence>MTDEIMDFDRLVRVSSKRKEWGTLPLEDKLSLLEEIFKCMTQELSYEDYKENGKEGAAVMGFDVSTAEGNYEAEQLTLGWFFLFLKQVKDTIFAYKVLTGKEKPPKMLTKGNLKTRRAVNGQIVLETFPSFPSDTSGFSFLSGTKGEVWMDPEKITDESQIEIFNKEKAWEDAAGEEGGLMVVLGAGNQVGLTPVDILQGLFRCNCVVYLKQHPLRDYCNMLLAKIFAPVIAKGYLDIEAHTSNERVAALIHHPQVTAVHLTGGKKTHDLLVFGSDPKEREKNMKAKTPKLKAKMTSELGAVSPWIIVPGKYTKEELENQAKYLAFTVHSNASCNCNSPKMICVAEEWDQKEQFLNAVEQSLANHTLPAAYYPGIEERWNNFAKEYPDAKKIESTTGLGIEERHLSAPKFANKPLLLPFLEISVDVDLDSPSGQAKASKEYAFKNEPFAPVYSIATVKGTSQNDLAAFAEKTAVFCNDYLYGTLSGTLTCPPSLLDDVAVQRLVAELKYGSLGINTWGGAGYVAQSTGMWGAFPGESLEAVQSGIGKIGNMMAVPYFQKFVFTGPITSPTNASLKDDFKKEQKLYEAINKLQLDGSMTNFIKLLSVVTGVNLVNAAMAGMSVLVAGVAYIVMRRR</sequence>
<reference evidence="3" key="1">
    <citation type="journal article" date="2021" name="Sci. Rep.">
        <title>Diploid genomic architecture of Nitzschia inconspicua, an elite biomass production diatom.</title>
        <authorList>
            <person name="Oliver A."/>
            <person name="Podell S."/>
            <person name="Pinowska A."/>
            <person name="Traller J.C."/>
            <person name="Smith S.R."/>
            <person name="McClure R."/>
            <person name="Beliaev A."/>
            <person name="Bohutskyi P."/>
            <person name="Hill E.A."/>
            <person name="Rabines A."/>
            <person name="Zheng H."/>
            <person name="Allen L.Z."/>
            <person name="Kuo A."/>
            <person name="Grigoriev I.V."/>
            <person name="Allen A.E."/>
            <person name="Hazlebeck D."/>
            <person name="Allen E.E."/>
        </authorList>
    </citation>
    <scope>NUCLEOTIDE SEQUENCE</scope>
    <source>
        <strain evidence="3">Hildebrandi</strain>
    </source>
</reference>
<gene>
    <name evidence="3" type="ORF">IV203_009428</name>
    <name evidence="4" type="ORF">IV203_026030</name>
</gene>
<feature type="transmembrane region" description="Helical" evidence="1">
    <location>
        <begin position="612"/>
        <end position="632"/>
    </location>
</feature>
<dbReference type="InterPro" id="IPR015590">
    <property type="entry name" value="Aldehyde_DH_dom"/>
</dbReference>
<proteinExistence type="predicted"/>
<feature type="domain" description="Aldehyde dehydrogenase" evidence="2">
    <location>
        <begin position="204"/>
        <end position="363"/>
    </location>
</feature>
<evidence type="ECO:0000313" key="3">
    <source>
        <dbReference type="EMBL" id="KAG7338162.1"/>
    </source>
</evidence>
<evidence type="ECO:0000256" key="1">
    <source>
        <dbReference type="SAM" id="Phobius"/>
    </source>
</evidence>
<dbReference type="GO" id="GO:0016491">
    <property type="term" value="F:oxidoreductase activity"/>
    <property type="evidence" value="ECO:0007669"/>
    <property type="project" value="InterPro"/>
</dbReference>